<dbReference type="AlphaFoldDB" id="A0AAU9PEC1"/>
<dbReference type="EMBL" id="CAKMRJ010005634">
    <property type="protein sequence ID" value="CAH1448670.1"/>
    <property type="molecule type" value="Genomic_DNA"/>
</dbReference>
<accession>A0AAU9PEC1</accession>
<gene>
    <name evidence="2" type="ORF">LVIROSA_LOCUS34197</name>
</gene>
<dbReference type="CDD" id="cd22164">
    <property type="entry name" value="F-box_AtSKIP19-like"/>
    <property type="match status" value="1"/>
</dbReference>
<protein>
    <recommendedName>
        <fullName evidence="1">F-box domain-containing protein</fullName>
    </recommendedName>
</protein>
<comment type="caution">
    <text evidence="2">The sequence shown here is derived from an EMBL/GenBank/DDBJ whole genome shotgun (WGS) entry which is preliminary data.</text>
</comment>
<sequence>MASTSAVSAMKKYPNWLLMPNELMENILGRLSCLEKLRSAGQVCRKWRGICKDPTMWKFININKLQYGCDTKHKLEMLTKHAINLSCGELVDINIGGFCTDDLLHYIVQR</sequence>
<proteinExistence type="predicted"/>
<evidence type="ECO:0000259" key="1">
    <source>
        <dbReference type="PROSITE" id="PS50181"/>
    </source>
</evidence>
<name>A0AAU9PEC1_9ASTR</name>
<dbReference type="InterPro" id="IPR001810">
    <property type="entry name" value="F-box_dom"/>
</dbReference>
<dbReference type="Proteomes" id="UP001157418">
    <property type="component" value="Unassembled WGS sequence"/>
</dbReference>
<evidence type="ECO:0000313" key="3">
    <source>
        <dbReference type="Proteomes" id="UP001157418"/>
    </source>
</evidence>
<organism evidence="2 3">
    <name type="scientific">Lactuca virosa</name>
    <dbReference type="NCBI Taxonomy" id="75947"/>
    <lineage>
        <taxon>Eukaryota</taxon>
        <taxon>Viridiplantae</taxon>
        <taxon>Streptophyta</taxon>
        <taxon>Embryophyta</taxon>
        <taxon>Tracheophyta</taxon>
        <taxon>Spermatophyta</taxon>
        <taxon>Magnoliopsida</taxon>
        <taxon>eudicotyledons</taxon>
        <taxon>Gunneridae</taxon>
        <taxon>Pentapetalae</taxon>
        <taxon>asterids</taxon>
        <taxon>campanulids</taxon>
        <taxon>Asterales</taxon>
        <taxon>Asteraceae</taxon>
        <taxon>Cichorioideae</taxon>
        <taxon>Cichorieae</taxon>
        <taxon>Lactucinae</taxon>
        <taxon>Lactuca</taxon>
    </lineage>
</organism>
<dbReference type="SMART" id="SM00256">
    <property type="entry name" value="FBOX"/>
    <property type="match status" value="1"/>
</dbReference>
<dbReference type="PANTHER" id="PTHR38926">
    <property type="entry name" value="F-BOX DOMAIN CONTAINING PROTEIN, EXPRESSED"/>
    <property type="match status" value="1"/>
</dbReference>
<evidence type="ECO:0000313" key="2">
    <source>
        <dbReference type="EMBL" id="CAH1448670.1"/>
    </source>
</evidence>
<keyword evidence="3" id="KW-1185">Reference proteome</keyword>
<dbReference type="Pfam" id="PF12937">
    <property type="entry name" value="F-box-like"/>
    <property type="match status" value="1"/>
</dbReference>
<dbReference type="PANTHER" id="PTHR38926:SF2">
    <property type="entry name" value="F-BOX_LRR-REPEAT PROTEIN 21-RELATED"/>
    <property type="match status" value="1"/>
</dbReference>
<dbReference type="SUPFAM" id="SSF81383">
    <property type="entry name" value="F-box domain"/>
    <property type="match status" value="1"/>
</dbReference>
<dbReference type="InterPro" id="IPR036047">
    <property type="entry name" value="F-box-like_dom_sf"/>
</dbReference>
<reference evidence="2 3" key="1">
    <citation type="submission" date="2022-01" db="EMBL/GenBank/DDBJ databases">
        <authorList>
            <person name="Xiong W."/>
            <person name="Schranz E."/>
        </authorList>
    </citation>
    <scope>NUCLEOTIDE SEQUENCE [LARGE SCALE GENOMIC DNA]</scope>
</reference>
<dbReference type="Gene3D" id="1.20.1280.50">
    <property type="match status" value="1"/>
</dbReference>
<dbReference type="PROSITE" id="PS50181">
    <property type="entry name" value="FBOX"/>
    <property type="match status" value="1"/>
</dbReference>
<feature type="domain" description="F-box" evidence="1">
    <location>
        <begin position="13"/>
        <end position="60"/>
    </location>
</feature>